<reference evidence="2" key="1">
    <citation type="submission" date="2021-05" db="EMBL/GenBank/DDBJ databases">
        <title>Encephalitozoon hellem ATCC 50604 Complete Genome.</title>
        <authorList>
            <person name="Mascarenhas dos Santos A.C."/>
            <person name="Julian A.T."/>
            <person name="Pombert J.-F."/>
        </authorList>
    </citation>
    <scope>NUCLEOTIDE SEQUENCE</scope>
    <source>
        <strain evidence="2">ATCC 50604</strain>
    </source>
</reference>
<proteinExistence type="predicted"/>
<evidence type="ECO:0000256" key="1">
    <source>
        <dbReference type="SAM" id="MobiDB-lite"/>
    </source>
</evidence>
<dbReference type="Pfam" id="PF10198">
    <property type="entry name" value="Ada3"/>
    <property type="match status" value="1"/>
</dbReference>
<feature type="region of interest" description="Disordered" evidence="1">
    <location>
        <begin position="1"/>
        <end position="25"/>
    </location>
</feature>
<dbReference type="EMBL" id="CP075156">
    <property type="protein sequence ID" value="UTX44157.1"/>
    <property type="molecule type" value="Genomic_DNA"/>
</dbReference>
<feature type="compositionally biased region" description="Basic and acidic residues" evidence="1">
    <location>
        <begin position="1"/>
        <end position="15"/>
    </location>
</feature>
<evidence type="ECO:0000313" key="2">
    <source>
        <dbReference type="EMBL" id="UTX44157.1"/>
    </source>
</evidence>
<dbReference type="Proteomes" id="UP001059546">
    <property type="component" value="Chromosome X"/>
</dbReference>
<dbReference type="InterPro" id="IPR019340">
    <property type="entry name" value="Histone_AcTrfase_su3"/>
</dbReference>
<accession>A0A9Q9C7S8</accession>
<organism evidence="2 3">
    <name type="scientific">Encephalitozoon hellem</name>
    <name type="common">Microsporidian parasite</name>
    <dbReference type="NCBI Taxonomy" id="27973"/>
    <lineage>
        <taxon>Eukaryota</taxon>
        <taxon>Fungi</taxon>
        <taxon>Fungi incertae sedis</taxon>
        <taxon>Microsporidia</taxon>
        <taxon>Unikaryonidae</taxon>
        <taxon>Encephalitozoon</taxon>
    </lineage>
</organism>
<dbReference type="AlphaFoldDB" id="A0A9Q9C7S8"/>
<evidence type="ECO:0000313" key="3">
    <source>
        <dbReference type="Proteomes" id="UP001059546"/>
    </source>
</evidence>
<sequence>MEHVVCDDGRRKGAETSDGEGGPVQNTVYQIPYGEFEAFVENYFPEVNEERFAKVVSKTIIDEEWLRDIVEHEKRCARESMIRRLIGCLIDDEDAPEEHSETVDGEGAVEFDVEDYLEVEEALESFSSGNVEDLVGLYKKQVNINNKRKEILEKKLRERLAYQGYWMVLRSIDSEMERLLLKKKGKKKRKDGEKEKIREILEKRSEFIELFKDVSVLEDDYRSYEDLFDPEENVDCRRHGIMPYDYFS</sequence>
<protein>
    <submittedName>
        <fullName evidence="2">Uncharacterized protein</fullName>
    </submittedName>
</protein>
<name>A0A9Q9C7S8_ENCHE</name>
<gene>
    <name evidence="2" type="ORF">GPU96_10g19470</name>
</gene>